<organism evidence="1">
    <name type="scientific">Arundo donax</name>
    <name type="common">Giant reed</name>
    <name type="synonym">Donax arundinaceus</name>
    <dbReference type="NCBI Taxonomy" id="35708"/>
    <lineage>
        <taxon>Eukaryota</taxon>
        <taxon>Viridiplantae</taxon>
        <taxon>Streptophyta</taxon>
        <taxon>Embryophyta</taxon>
        <taxon>Tracheophyta</taxon>
        <taxon>Spermatophyta</taxon>
        <taxon>Magnoliopsida</taxon>
        <taxon>Liliopsida</taxon>
        <taxon>Poales</taxon>
        <taxon>Poaceae</taxon>
        <taxon>PACMAD clade</taxon>
        <taxon>Arundinoideae</taxon>
        <taxon>Arundineae</taxon>
        <taxon>Arundo</taxon>
    </lineage>
</organism>
<reference evidence="1" key="2">
    <citation type="journal article" date="2015" name="Data Brief">
        <title>Shoot transcriptome of the giant reed, Arundo donax.</title>
        <authorList>
            <person name="Barrero R.A."/>
            <person name="Guerrero F.D."/>
            <person name="Moolhuijzen P."/>
            <person name="Goolsby J.A."/>
            <person name="Tidwell J."/>
            <person name="Bellgard S.E."/>
            <person name="Bellgard M.I."/>
        </authorList>
    </citation>
    <scope>NUCLEOTIDE SEQUENCE</scope>
    <source>
        <tissue evidence="1">Shoot tissue taken approximately 20 cm above the soil surface</tissue>
    </source>
</reference>
<dbReference type="EMBL" id="GBRH01224487">
    <property type="protein sequence ID" value="JAD73408.1"/>
    <property type="molecule type" value="Transcribed_RNA"/>
</dbReference>
<name>A0A0A9CG20_ARUDO</name>
<reference evidence="1" key="1">
    <citation type="submission" date="2014-09" db="EMBL/GenBank/DDBJ databases">
        <authorList>
            <person name="Magalhaes I.L.F."/>
            <person name="Oliveira U."/>
            <person name="Santos F.R."/>
            <person name="Vidigal T.H.D.A."/>
            <person name="Brescovit A.D."/>
            <person name="Santos A.J."/>
        </authorList>
    </citation>
    <scope>NUCLEOTIDE SEQUENCE</scope>
    <source>
        <tissue evidence="1">Shoot tissue taken approximately 20 cm above the soil surface</tissue>
    </source>
</reference>
<proteinExistence type="predicted"/>
<protein>
    <submittedName>
        <fullName evidence="1">Uncharacterized protein</fullName>
    </submittedName>
</protein>
<accession>A0A0A9CG20</accession>
<dbReference type="AlphaFoldDB" id="A0A0A9CG20"/>
<evidence type="ECO:0000313" key="1">
    <source>
        <dbReference type="EMBL" id="JAD73408.1"/>
    </source>
</evidence>
<sequence>MPSIARPFLDGIMGTSVICILRKIYEVFPKFKWRY</sequence>